<gene>
    <name evidence="2" type="ORF">B0H17DRAFT_1127157</name>
</gene>
<dbReference type="InterPro" id="IPR038910">
    <property type="entry name" value="Hua1-like"/>
</dbReference>
<evidence type="ECO:0000313" key="2">
    <source>
        <dbReference type="EMBL" id="KAJ7703521.1"/>
    </source>
</evidence>
<feature type="region of interest" description="Disordered" evidence="1">
    <location>
        <begin position="137"/>
        <end position="190"/>
    </location>
</feature>
<dbReference type="GO" id="GO:0005737">
    <property type="term" value="C:cytoplasm"/>
    <property type="evidence" value="ECO:0007669"/>
    <property type="project" value="TreeGrafter"/>
</dbReference>
<keyword evidence="3" id="KW-1185">Reference proteome</keyword>
<dbReference type="EMBL" id="JARKIE010000012">
    <property type="protein sequence ID" value="KAJ7703521.1"/>
    <property type="molecule type" value="Genomic_DNA"/>
</dbReference>
<evidence type="ECO:0000313" key="3">
    <source>
        <dbReference type="Proteomes" id="UP001221757"/>
    </source>
</evidence>
<comment type="caution">
    <text evidence="2">The sequence shown here is derived from an EMBL/GenBank/DDBJ whole genome shotgun (WGS) entry which is preliminary data.</text>
</comment>
<dbReference type="AlphaFoldDB" id="A0AAD7E128"/>
<evidence type="ECO:0000256" key="1">
    <source>
        <dbReference type="SAM" id="MobiDB-lite"/>
    </source>
</evidence>
<dbReference type="PANTHER" id="PTHR28031">
    <property type="entry name" value="PROLINE-RICH PROTEIN HUA1"/>
    <property type="match status" value="1"/>
</dbReference>
<name>A0AAD7E128_MYCRO</name>
<dbReference type="PANTHER" id="PTHR28031:SF1">
    <property type="entry name" value="PROLINE-RICH PROTEIN HUA1"/>
    <property type="match status" value="1"/>
</dbReference>
<protein>
    <submittedName>
        <fullName evidence="2">Uncharacterized protein</fullName>
    </submittedName>
</protein>
<reference evidence="2" key="1">
    <citation type="submission" date="2023-03" db="EMBL/GenBank/DDBJ databases">
        <title>Massive genome expansion in bonnet fungi (Mycena s.s.) driven by repeated elements and novel gene families across ecological guilds.</title>
        <authorList>
            <consortium name="Lawrence Berkeley National Laboratory"/>
            <person name="Harder C.B."/>
            <person name="Miyauchi S."/>
            <person name="Viragh M."/>
            <person name="Kuo A."/>
            <person name="Thoen E."/>
            <person name="Andreopoulos B."/>
            <person name="Lu D."/>
            <person name="Skrede I."/>
            <person name="Drula E."/>
            <person name="Henrissat B."/>
            <person name="Morin E."/>
            <person name="Kohler A."/>
            <person name="Barry K."/>
            <person name="LaButti K."/>
            <person name="Morin E."/>
            <person name="Salamov A."/>
            <person name="Lipzen A."/>
            <person name="Mereny Z."/>
            <person name="Hegedus B."/>
            <person name="Baldrian P."/>
            <person name="Stursova M."/>
            <person name="Weitz H."/>
            <person name="Taylor A."/>
            <person name="Grigoriev I.V."/>
            <person name="Nagy L.G."/>
            <person name="Martin F."/>
            <person name="Kauserud H."/>
        </authorList>
    </citation>
    <scope>NUCLEOTIDE SEQUENCE</scope>
    <source>
        <strain evidence="2">CBHHK067</strain>
    </source>
</reference>
<organism evidence="2 3">
    <name type="scientific">Mycena rosella</name>
    <name type="common">Pink bonnet</name>
    <name type="synonym">Agaricus rosellus</name>
    <dbReference type="NCBI Taxonomy" id="1033263"/>
    <lineage>
        <taxon>Eukaryota</taxon>
        <taxon>Fungi</taxon>
        <taxon>Dikarya</taxon>
        <taxon>Basidiomycota</taxon>
        <taxon>Agaricomycotina</taxon>
        <taxon>Agaricomycetes</taxon>
        <taxon>Agaricomycetidae</taxon>
        <taxon>Agaricales</taxon>
        <taxon>Marasmiineae</taxon>
        <taxon>Mycenaceae</taxon>
        <taxon>Mycena</taxon>
    </lineage>
</organism>
<proteinExistence type="predicted"/>
<sequence>MPLISTLLANANPGTPIEARTQRSRPRRQGLLSSIASTLIMDAAPSTFPGARSGTSAAGYPHTPAPPASSYQYPYQAPPAPLSGGRFLVYPPYYDCKKCNNTGYKDADPAHPCRKCWESYGRPYTGAPAAPAFAAAPGGQGYASPSFQPTYAPPSGANPQQYQYAPPPGATAHQYAPPPGPPPYSPPFGQ</sequence>
<feature type="compositionally biased region" description="Pro residues" evidence="1">
    <location>
        <begin position="176"/>
        <end position="190"/>
    </location>
</feature>
<dbReference type="Proteomes" id="UP001221757">
    <property type="component" value="Unassembled WGS sequence"/>
</dbReference>
<accession>A0AAD7E128</accession>